<keyword evidence="7" id="KW-1185">Reference proteome</keyword>
<dbReference type="InterPro" id="IPR011057">
    <property type="entry name" value="Mss4-like_sf"/>
</dbReference>
<dbReference type="KEGG" id="hra:EI982_15580"/>
<dbReference type="PROSITE" id="PS51790">
    <property type="entry name" value="MSRB"/>
    <property type="match status" value="1"/>
</dbReference>
<gene>
    <name evidence="6" type="ORF">EI982_15580</name>
</gene>
<protein>
    <recommendedName>
        <fullName evidence="1">peptide-methionine (R)-S-oxide reductase</fullName>
        <ecNumber evidence="1">1.8.4.12</ecNumber>
    </recommendedName>
</protein>
<dbReference type="GeneID" id="69219371"/>
<dbReference type="Proteomes" id="UP000428325">
    <property type="component" value="Chromosome"/>
</dbReference>
<dbReference type="PANTHER" id="PTHR10173:SF52">
    <property type="entry name" value="METHIONINE-R-SULFOXIDE REDUCTASE B1"/>
    <property type="match status" value="1"/>
</dbReference>
<feature type="domain" description="MsrB" evidence="5">
    <location>
        <begin position="10"/>
        <end position="176"/>
    </location>
</feature>
<evidence type="ECO:0000313" key="6">
    <source>
        <dbReference type="EMBL" id="QGX96098.1"/>
    </source>
</evidence>
<dbReference type="GO" id="GO:0033743">
    <property type="term" value="F:peptide-methionine (R)-S-oxide reductase activity"/>
    <property type="evidence" value="ECO:0007669"/>
    <property type="project" value="UniProtKB-EC"/>
</dbReference>
<dbReference type="EMBL" id="CP034345">
    <property type="protein sequence ID" value="QGX96098.1"/>
    <property type="molecule type" value="Genomic_DNA"/>
</dbReference>
<dbReference type="SUPFAM" id="SSF51316">
    <property type="entry name" value="Mss4-like"/>
    <property type="match status" value="2"/>
</dbReference>
<reference evidence="6 7" key="1">
    <citation type="submission" date="2018-12" db="EMBL/GenBank/DDBJ databases">
        <title>Complete genome sequence of Haloplanus rallus MBLA0036.</title>
        <authorList>
            <person name="Nam Y.-d."/>
            <person name="Kang J."/>
            <person name="Chung W.-H."/>
            <person name="Park Y.S."/>
        </authorList>
    </citation>
    <scope>NUCLEOTIDE SEQUENCE [LARGE SCALE GENOMIC DNA]</scope>
    <source>
        <strain evidence="6 7">MBLA0036</strain>
    </source>
</reference>
<evidence type="ECO:0000256" key="4">
    <source>
        <dbReference type="SAM" id="MobiDB-lite"/>
    </source>
</evidence>
<comment type="catalytic activity">
    <reaction evidence="3">
        <text>L-methionyl-[protein] + [thioredoxin]-disulfide + H2O = L-methionyl-(R)-S-oxide-[protein] + [thioredoxin]-dithiol</text>
        <dbReference type="Rhea" id="RHEA:24164"/>
        <dbReference type="Rhea" id="RHEA-COMP:10698"/>
        <dbReference type="Rhea" id="RHEA-COMP:10700"/>
        <dbReference type="Rhea" id="RHEA-COMP:12313"/>
        <dbReference type="Rhea" id="RHEA-COMP:12314"/>
        <dbReference type="ChEBI" id="CHEBI:15377"/>
        <dbReference type="ChEBI" id="CHEBI:16044"/>
        <dbReference type="ChEBI" id="CHEBI:29950"/>
        <dbReference type="ChEBI" id="CHEBI:45764"/>
        <dbReference type="ChEBI" id="CHEBI:50058"/>
        <dbReference type="EC" id="1.8.4.12"/>
    </reaction>
</comment>
<dbReference type="GO" id="GO:0030091">
    <property type="term" value="P:protein repair"/>
    <property type="evidence" value="ECO:0007669"/>
    <property type="project" value="InterPro"/>
</dbReference>
<dbReference type="InterPro" id="IPR028427">
    <property type="entry name" value="Met_Sox_Rdtase_MsrB"/>
</dbReference>
<dbReference type="GO" id="GO:0005737">
    <property type="term" value="C:cytoplasm"/>
    <property type="evidence" value="ECO:0007669"/>
    <property type="project" value="TreeGrafter"/>
</dbReference>
<dbReference type="InterPro" id="IPR002579">
    <property type="entry name" value="Met_Sox_Rdtase_MsrB_dom"/>
</dbReference>
<evidence type="ECO:0000256" key="3">
    <source>
        <dbReference type="ARBA" id="ARBA00048488"/>
    </source>
</evidence>
<dbReference type="Pfam" id="PF01641">
    <property type="entry name" value="SelR"/>
    <property type="match status" value="2"/>
</dbReference>
<feature type="region of interest" description="Disordered" evidence="4">
    <location>
        <begin position="75"/>
        <end position="132"/>
    </location>
</feature>
<dbReference type="EC" id="1.8.4.12" evidence="1"/>
<proteinExistence type="predicted"/>
<accession>A0A6B9F6S7</accession>
<dbReference type="PANTHER" id="PTHR10173">
    <property type="entry name" value="METHIONINE SULFOXIDE REDUCTASE"/>
    <property type="match status" value="1"/>
</dbReference>
<keyword evidence="2" id="KW-0560">Oxidoreductase</keyword>
<evidence type="ECO:0000259" key="5">
    <source>
        <dbReference type="PROSITE" id="PS51790"/>
    </source>
</evidence>
<dbReference type="AlphaFoldDB" id="A0A6B9F6S7"/>
<name>A0A6B9F6S7_9EURY</name>
<evidence type="ECO:0000256" key="2">
    <source>
        <dbReference type="ARBA" id="ARBA00023002"/>
    </source>
</evidence>
<dbReference type="RefSeq" id="WP_157690558.1">
    <property type="nucleotide sequence ID" value="NZ_CP034345.1"/>
</dbReference>
<sequence>MTDDATDLSDEEWRERLDEDEYHVLRERGTEPKFSGDHLDRKADGVYACAGCGATLFDSDTKFGSGTGWPSFYDAVERDSTGNQTTSGDAVDHGSTGNQTTSGDAVDHGSTGNQTTSGDAAAGGVELETDTRHGMRRTEVLCATCGGHLGHVFEDGPDPTGKRYCINSVALDFEPED</sequence>
<dbReference type="GO" id="GO:0006979">
    <property type="term" value="P:response to oxidative stress"/>
    <property type="evidence" value="ECO:0007669"/>
    <property type="project" value="InterPro"/>
</dbReference>
<evidence type="ECO:0000313" key="7">
    <source>
        <dbReference type="Proteomes" id="UP000428325"/>
    </source>
</evidence>
<evidence type="ECO:0000256" key="1">
    <source>
        <dbReference type="ARBA" id="ARBA00012499"/>
    </source>
</evidence>
<organism evidence="6 7">
    <name type="scientific">Haloplanus rallus</name>
    <dbReference type="NCBI Taxonomy" id="1816183"/>
    <lineage>
        <taxon>Archaea</taxon>
        <taxon>Methanobacteriati</taxon>
        <taxon>Methanobacteriota</taxon>
        <taxon>Stenosarchaea group</taxon>
        <taxon>Halobacteria</taxon>
        <taxon>Halobacteriales</taxon>
        <taxon>Haloferacaceae</taxon>
        <taxon>Haloplanus</taxon>
    </lineage>
</organism>
<dbReference type="Gene3D" id="2.170.150.20">
    <property type="entry name" value="Peptide methionine sulfoxide reductase"/>
    <property type="match status" value="1"/>
</dbReference>